<dbReference type="EMBL" id="JAACJN010000118">
    <property type="protein sequence ID" value="KAF5371056.1"/>
    <property type="molecule type" value="Genomic_DNA"/>
</dbReference>
<evidence type="ECO:0000313" key="2">
    <source>
        <dbReference type="Proteomes" id="UP000518752"/>
    </source>
</evidence>
<proteinExistence type="predicted"/>
<name>A0A8H5GTN9_9AGAR</name>
<sequence length="344" mass="39047">MTKSLFSPTLSPHVLDGILMKTRRCMLVNAIGNREDAQQQFSIKTRISTAAMSIILMVLMSSAWADIINGASFVGVWAIRVLDCAHLPAATRVFEMSMDRQNPPASTARKEILTFVIPATEEGEKERNALVPLPKTYNEAVTSAIRVLGDYVGDASAENIRLRCRVQNKEKKWIWADIDPENWQLLVSAGDDVGVFEKLKIPRGMDLFLHGQVYLVFGERQPRQLVWSEVVPNNSRQGPHKEMLVRRPSSFTDAMQLLRAAISLRSFGDYVRDIDHRHFKDWTDEDWARATPKIKFYTFINPNLSTAVFRQLPELAYTNDDVWRFAVSMPGEVLGVVVPKQEEL</sequence>
<dbReference type="OrthoDB" id="3063824at2759"/>
<organism evidence="1 2">
    <name type="scientific">Collybiopsis confluens</name>
    <dbReference type="NCBI Taxonomy" id="2823264"/>
    <lineage>
        <taxon>Eukaryota</taxon>
        <taxon>Fungi</taxon>
        <taxon>Dikarya</taxon>
        <taxon>Basidiomycota</taxon>
        <taxon>Agaricomycotina</taxon>
        <taxon>Agaricomycetes</taxon>
        <taxon>Agaricomycetidae</taxon>
        <taxon>Agaricales</taxon>
        <taxon>Marasmiineae</taxon>
        <taxon>Omphalotaceae</taxon>
        <taxon>Collybiopsis</taxon>
    </lineage>
</organism>
<dbReference type="Proteomes" id="UP000518752">
    <property type="component" value="Unassembled WGS sequence"/>
</dbReference>
<comment type="caution">
    <text evidence="1">The sequence shown here is derived from an EMBL/GenBank/DDBJ whole genome shotgun (WGS) entry which is preliminary data.</text>
</comment>
<protein>
    <submittedName>
        <fullName evidence="1">Uncharacterized protein</fullName>
    </submittedName>
</protein>
<keyword evidence="2" id="KW-1185">Reference proteome</keyword>
<gene>
    <name evidence="1" type="ORF">D9757_010313</name>
</gene>
<reference evidence="1 2" key="1">
    <citation type="journal article" date="2020" name="ISME J.">
        <title>Uncovering the hidden diversity of litter-decomposition mechanisms in mushroom-forming fungi.</title>
        <authorList>
            <person name="Floudas D."/>
            <person name="Bentzer J."/>
            <person name="Ahren D."/>
            <person name="Johansson T."/>
            <person name="Persson P."/>
            <person name="Tunlid A."/>
        </authorList>
    </citation>
    <scope>NUCLEOTIDE SEQUENCE [LARGE SCALE GENOMIC DNA]</scope>
    <source>
        <strain evidence="1 2">CBS 406.79</strain>
    </source>
</reference>
<evidence type="ECO:0000313" key="1">
    <source>
        <dbReference type="EMBL" id="KAF5371056.1"/>
    </source>
</evidence>
<accession>A0A8H5GTN9</accession>
<dbReference type="AlphaFoldDB" id="A0A8H5GTN9"/>